<evidence type="ECO:0000313" key="3">
    <source>
        <dbReference type="Proteomes" id="UP000036102"/>
    </source>
</evidence>
<dbReference type="STRING" id="1658765.Msub_12980"/>
<evidence type="ECO:0000259" key="1">
    <source>
        <dbReference type="Pfam" id="PF04965"/>
    </source>
</evidence>
<dbReference type="SUPFAM" id="SSF160719">
    <property type="entry name" value="gpW/gp25-like"/>
    <property type="match status" value="1"/>
</dbReference>
<proteinExistence type="predicted"/>
<dbReference type="PATRIC" id="fig|1658765.3.peg.3007"/>
<dbReference type="OrthoDB" id="119583at2"/>
<name>A0A0J7JGB4_9GAMM</name>
<evidence type="ECO:0000313" key="2">
    <source>
        <dbReference type="EMBL" id="KMQ76766.1"/>
    </source>
</evidence>
<dbReference type="EMBL" id="LFBU01000001">
    <property type="protein sequence ID" value="KMQ76766.1"/>
    <property type="molecule type" value="Genomic_DNA"/>
</dbReference>
<dbReference type="RefSeq" id="WP_048496696.1">
    <property type="nucleotide sequence ID" value="NZ_LFBU01000001.1"/>
</dbReference>
<dbReference type="InterPro" id="IPR053176">
    <property type="entry name" value="T6SS_TssE1-like"/>
</dbReference>
<dbReference type="PANTHER" id="PTHR38595">
    <property type="entry name" value="CYTOPLASMIC PROTEIN-RELATED"/>
    <property type="match status" value="1"/>
</dbReference>
<comment type="caution">
    <text evidence="2">The sequence shown here is derived from an EMBL/GenBank/DDBJ whole genome shotgun (WGS) entry which is preliminary data.</text>
</comment>
<dbReference type="Pfam" id="PF04965">
    <property type="entry name" value="GPW_gp25"/>
    <property type="match status" value="1"/>
</dbReference>
<dbReference type="InterPro" id="IPR017737">
    <property type="entry name" value="TssE1-like"/>
</dbReference>
<feature type="domain" description="IraD/Gp25-like" evidence="1">
    <location>
        <begin position="39"/>
        <end position="124"/>
    </location>
</feature>
<dbReference type="PANTHER" id="PTHR38595:SF2">
    <property type="entry name" value="TYPE VI SECRETION SYSTEM BASEPLATE SUBUNIT TSSE"/>
    <property type="match status" value="1"/>
</dbReference>
<organism evidence="2 3">
    <name type="scientific">Marinobacter subterrani</name>
    <dbReference type="NCBI Taxonomy" id="1658765"/>
    <lineage>
        <taxon>Bacteria</taxon>
        <taxon>Pseudomonadati</taxon>
        <taxon>Pseudomonadota</taxon>
        <taxon>Gammaproteobacteria</taxon>
        <taxon>Pseudomonadales</taxon>
        <taxon>Marinobacteraceae</taxon>
        <taxon>Marinobacter</taxon>
    </lineage>
</organism>
<dbReference type="AlphaFoldDB" id="A0A0J7JGB4"/>
<gene>
    <name evidence="2" type="ORF">Msub_12980</name>
</gene>
<dbReference type="NCBIfam" id="TIGR03357">
    <property type="entry name" value="VI_zyme"/>
    <property type="match status" value="1"/>
</dbReference>
<keyword evidence="3" id="KW-1185">Reference proteome</keyword>
<dbReference type="InterPro" id="IPR007048">
    <property type="entry name" value="IraD/Gp25-like"/>
</dbReference>
<accession>A0A0J7JGB4</accession>
<sequence>MFHHPASDGLQAGTGSLFERLEQAAAPAGDSMGEVSHVVESIKRHLVRLLNAHPGNSASVPDLGLLDFNDATLGTHDLSVQIRGAIRQCIEKFEPRVKRVDVVNLPQGPDPLQLRFQVTVYLNVSDKDDKTTIDLVLDDKRYYRVI</sequence>
<reference evidence="2 3" key="1">
    <citation type="submission" date="2015-06" db="EMBL/GenBank/DDBJ databases">
        <title>Marinobacter subterrani, a genetically tractable neutrophilic iron-oxidizing strain isolated from the Soudan Iron Mine.</title>
        <authorList>
            <person name="Bonis B.M."/>
            <person name="Gralnick J.A."/>
        </authorList>
    </citation>
    <scope>NUCLEOTIDE SEQUENCE [LARGE SCALE GENOMIC DNA]</scope>
    <source>
        <strain evidence="2 3">JG233</strain>
    </source>
</reference>
<protein>
    <submittedName>
        <fullName evidence="2">Type VI secretion system lysozyme-like protein</fullName>
    </submittedName>
</protein>
<dbReference type="Gene3D" id="3.10.450.40">
    <property type="match status" value="1"/>
</dbReference>
<dbReference type="Proteomes" id="UP000036102">
    <property type="component" value="Unassembled WGS sequence"/>
</dbReference>